<organism evidence="1">
    <name type="scientific">Schistocephalus solidus</name>
    <name type="common">Tapeworm</name>
    <dbReference type="NCBI Taxonomy" id="70667"/>
    <lineage>
        <taxon>Eukaryota</taxon>
        <taxon>Metazoa</taxon>
        <taxon>Spiralia</taxon>
        <taxon>Lophotrochozoa</taxon>
        <taxon>Platyhelminthes</taxon>
        <taxon>Cestoda</taxon>
        <taxon>Eucestoda</taxon>
        <taxon>Diphyllobothriidea</taxon>
        <taxon>Diphyllobothriidae</taxon>
        <taxon>Schistocephalus</taxon>
    </lineage>
</organism>
<gene>
    <name evidence="1" type="ORF">TR165220</name>
</gene>
<dbReference type="AlphaFoldDB" id="A0A0X3Q3R8"/>
<feature type="non-terminal residue" evidence="1">
    <location>
        <position position="131"/>
    </location>
</feature>
<proteinExistence type="predicted"/>
<evidence type="ECO:0000313" key="1">
    <source>
        <dbReference type="EMBL" id="JAP58641.1"/>
    </source>
</evidence>
<sequence>MSRKRLAKRRKVAASPPSLSNRVIEGDLSSVCETSQPSVDIVNSKIPFVNLEPLDPLIAQAYTSSCVNRSSSDELVDFLLKGTITNASDTVIQQAFKFIGIISSETEERIKRKHNFILRNIPSYISAFDGA</sequence>
<name>A0A0X3Q3R8_SCHSO</name>
<protein>
    <submittedName>
        <fullName evidence="1">Uncharacterized protein</fullName>
    </submittedName>
</protein>
<reference evidence="1" key="1">
    <citation type="submission" date="2016-01" db="EMBL/GenBank/DDBJ databases">
        <title>Reference transcriptome for the parasite Schistocephalus solidus: insights into the molecular evolution of parasitism.</title>
        <authorList>
            <person name="Hebert F.O."/>
            <person name="Grambauer S."/>
            <person name="Barber I."/>
            <person name="Landry C.R."/>
            <person name="Aubin-Horth N."/>
        </authorList>
    </citation>
    <scope>NUCLEOTIDE SEQUENCE</scope>
</reference>
<accession>A0A0X3Q3R8</accession>
<dbReference type="EMBL" id="GEEE01004584">
    <property type="protein sequence ID" value="JAP58641.1"/>
    <property type="molecule type" value="Transcribed_RNA"/>
</dbReference>